<feature type="region of interest" description="Disordered" evidence="9">
    <location>
        <begin position="48"/>
        <end position="84"/>
    </location>
</feature>
<evidence type="ECO:0000259" key="10">
    <source>
        <dbReference type="PROSITE" id="PS50968"/>
    </source>
</evidence>
<dbReference type="GO" id="GO:0031405">
    <property type="term" value="F:lipoic acid binding"/>
    <property type="evidence" value="ECO:0007669"/>
    <property type="project" value="TreeGrafter"/>
</dbReference>
<dbReference type="WBParaSite" id="GPUH_0000063201-mRNA-1">
    <property type="protein sequence ID" value="GPUH_0000063201-mRNA-1"/>
    <property type="gene ID" value="GPUH_0000063201"/>
</dbReference>
<dbReference type="PANTHER" id="PTHR43178:SF5">
    <property type="entry name" value="LIPOAMIDE ACYLTRANSFERASE COMPONENT OF BRANCHED-CHAIN ALPHA-KETO ACID DEHYDROGENASE COMPLEX, MITOCHONDRIAL"/>
    <property type="match status" value="1"/>
</dbReference>
<dbReference type="Gene3D" id="2.40.50.100">
    <property type="match status" value="1"/>
</dbReference>
<keyword evidence="4" id="KW-0450">Lipoyl</keyword>
<evidence type="ECO:0000256" key="2">
    <source>
        <dbReference type="ARBA" id="ARBA00007317"/>
    </source>
</evidence>
<keyword evidence="5" id="KW-0012">Acyltransferase</keyword>
<dbReference type="InterPro" id="IPR050743">
    <property type="entry name" value="2-oxoacid_DH_E2_comp"/>
</dbReference>
<organism evidence="12">
    <name type="scientific">Gongylonema pulchrum</name>
    <dbReference type="NCBI Taxonomy" id="637853"/>
    <lineage>
        <taxon>Eukaryota</taxon>
        <taxon>Metazoa</taxon>
        <taxon>Ecdysozoa</taxon>
        <taxon>Nematoda</taxon>
        <taxon>Chromadorea</taxon>
        <taxon>Rhabditida</taxon>
        <taxon>Spirurina</taxon>
        <taxon>Spiruromorpha</taxon>
        <taxon>Spiruroidea</taxon>
        <taxon>Gongylonematidae</taxon>
        <taxon>Gongylonema</taxon>
    </lineage>
</organism>
<dbReference type="EC" id="2.3.1.168" evidence="6"/>
<accession>A0A183CVZ1</accession>
<evidence type="ECO:0000256" key="6">
    <source>
        <dbReference type="ARBA" id="ARBA00038880"/>
    </source>
</evidence>
<dbReference type="InterPro" id="IPR011053">
    <property type="entry name" value="Single_hybrid_motif"/>
</dbReference>
<dbReference type="SUPFAM" id="SSF51230">
    <property type="entry name" value="Single hybrid motif"/>
    <property type="match status" value="1"/>
</dbReference>
<evidence type="ECO:0000256" key="3">
    <source>
        <dbReference type="ARBA" id="ARBA00022679"/>
    </source>
</evidence>
<proteinExistence type="inferred from homology"/>
<dbReference type="CDD" id="cd06849">
    <property type="entry name" value="lipoyl_domain"/>
    <property type="match status" value="1"/>
</dbReference>
<evidence type="ECO:0000256" key="8">
    <source>
        <dbReference type="ARBA" id="ARBA00042008"/>
    </source>
</evidence>
<dbReference type="Pfam" id="PF02817">
    <property type="entry name" value="E3_binding"/>
    <property type="match status" value="1"/>
</dbReference>
<evidence type="ECO:0000256" key="4">
    <source>
        <dbReference type="ARBA" id="ARBA00022823"/>
    </source>
</evidence>
<reference evidence="12" key="1">
    <citation type="submission" date="2016-06" db="UniProtKB">
        <authorList>
            <consortium name="WormBaseParasite"/>
        </authorList>
    </citation>
    <scope>IDENTIFICATION</scope>
</reference>
<feature type="compositionally biased region" description="Basic and acidic residues" evidence="9">
    <location>
        <begin position="54"/>
        <end position="84"/>
    </location>
</feature>
<dbReference type="PROSITE" id="PS50968">
    <property type="entry name" value="BIOTINYL_LIPOYL"/>
    <property type="match status" value="1"/>
</dbReference>
<dbReference type="FunFam" id="4.10.320.10:FF:000002">
    <property type="entry name" value="Dihydrolipoamide acetyltransferase component of pyruvate dehydrogenase complex"/>
    <property type="match status" value="1"/>
</dbReference>
<name>A0A183CVZ1_9BILA</name>
<sequence length="228" mass="25447">LPVIQFKLSDIGEGIAEVQVKEWHVKEGDRVEQFDNICEVQSDKASVTITSRYDGTKEDKSAEEPKIESGKTSEEELTEKDTEEKKVLATPVVRHFAKEHGVSLSEVTGTGPHGRILKDDVLRFVAQKPGAASATKAVPQVSVEAMPPPASFPRPFVPAKKVLFWELRKNRTFKNRNLNVLIFCAPLNNQSVDDVWSSASRANIRYWVNDIRCAAPSIVFVCELSKQQ</sequence>
<dbReference type="InterPro" id="IPR000089">
    <property type="entry name" value="Biotin_lipoyl"/>
</dbReference>
<evidence type="ECO:0000313" key="12">
    <source>
        <dbReference type="WBParaSite" id="GPUH_0000063201-mRNA-1"/>
    </source>
</evidence>
<dbReference type="PROSITE" id="PS51826">
    <property type="entry name" value="PSBD"/>
    <property type="match status" value="1"/>
</dbReference>
<dbReference type="Gene3D" id="4.10.320.10">
    <property type="entry name" value="E3-binding domain"/>
    <property type="match status" value="1"/>
</dbReference>
<dbReference type="SUPFAM" id="SSF47005">
    <property type="entry name" value="Peripheral subunit-binding domain of 2-oxo acid dehydrogenase complex"/>
    <property type="match status" value="1"/>
</dbReference>
<evidence type="ECO:0000256" key="9">
    <source>
        <dbReference type="SAM" id="MobiDB-lite"/>
    </source>
</evidence>
<dbReference type="AlphaFoldDB" id="A0A183CVZ1"/>
<dbReference type="PANTHER" id="PTHR43178">
    <property type="entry name" value="DIHYDROLIPOAMIDE ACETYLTRANSFERASE COMPONENT OF PYRUVATE DEHYDROGENASE COMPLEX"/>
    <property type="match status" value="1"/>
</dbReference>
<dbReference type="GO" id="GO:0043754">
    <property type="term" value="F:dihydrolipoamide branched chain acyltransferase activity"/>
    <property type="evidence" value="ECO:0007669"/>
    <property type="project" value="UniProtKB-EC"/>
</dbReference>
<dbReference type="GO" id="GO:0005739">
    <property type="term" value="C:mitochondrion"/>
    <property type="evidence" value="ECO:0007669"/>
    <property type="project" value="TreeGrafter"/>
</dbReference>
<protein>
    <recommendedName>
        <fullName evidence="7">Lipoamide acyltransferase component of branched-chain alpha-keto acid dehydrogenase complex, mitochondrial</fullName>
        <ecNumber evidence="6">2.3.1.168</ecNumber>
    </recommendedName>
    <alternativeName>
        <fullName evidence="8">Branched-chain alpha-keto acid dehydrogenase complex component E2</fullName>
    </alternativeName>
</protein>
<feature type="domain" description="Lipoyl-binding" evidence="10">
    <location>
        <begin position="3"/>
        <end position="81"/>
    </location>
</feature>
<keyword evidence="3" id="KW-0808">Transferase</keyword>
<comment type="cofactor">
    <cofactor evidence="1">
        <name>(R)-lipoate</name>
        <dbReference type="ChEBI" id="CHEBI:83088"/>
    </cofactor>
</comment>
<dbReference type="InterPro" id="IPR036625">
    <property type="entry name" value="E3-bd_dom_sf"/>
</dbReference>
<evidence type="ECO:0000259" key="11">
    <source>
        <dbReference type="PROSITE" id="PS51826"/>
    </source>
</evidence>
<dbReference type="GO" id="GO:0016407">
    <property type="term" value="F:acetyltransferase activity"/>
    <property type="evidence" value="ECO:0007669"/>
    <property type="project" value="TreeGrafter"/>
</dbReference>
<dbReference type="InterPro" id="IPR004167">
    <property type="entry name" value="PSBD"/>
</dbReference>
<feature type="domain" description="Peripheral subunit-binding (PSBD)" evidence="11">
    <location>
        <begin position="88"/>
        <end position="125"/>
    </location>
</feature>
<comment type="similarity">
    <text evidence="2">Belongs to the 2-oxoacid dehydrogenase family.</text>
</comment>
<dbReference type="Pfam" id="PF00364">
    <property type="entry name" value="Biotin_lipoyl"/>
    <property type="match status" value="1"/>
</dbReference>
<evidence type="ECO:0000256" key="5">
    <source>
        <dbReference type="ARBA" id="ARBA00023315"/>
    </source>
</evidence>
<evidence type="ECO:0000256" key="7">
    <source>
        <dbReference type="ARBA" id="ARBA00039275"/>
    </source>
</evidence>
<evidence type="ECO:0000256" key="1">
    <source>
        <dbReference type="ARBA" id="ARBA00001938"/>
    </source>
</evidence>